<evidence type="ECO:0000313" key="5">
    <source>
        <dbReference type="Proteomes" id="UP000290037"/>
    </source>
</evidence>
<protein>
    <submittedName>
        <fullName evidence="3">Starch-binding associating with outer membrane</fullName>
    </submittedName>
    <submittedName>
        <fullName evidence="2">SusD-like starch-binding protein associating with outer membrane</fullName>
    </submittedName>
</protein>
<dbReference type="Proteomes" id="UP000184240">
    <property type="component" value="Unassembled WGS sequence"/>
</dbReference>
<proteinExistence type="predicted"/>
<dbReference type="AlphaFoldDB" id="A0A1M5WKF4"/>
<dbReference type="STRING" id="573501.SAMN04487999_1257"/>
<name>A0A1M5WKF4_9FLAO</name>
<evidence type="ECO:0000313" key="3">
    <source>
        <dbReference type="EMBL" id="SHH88059.1"/>
    </source>
</evidence>
<dbReference type="Gene3D" id="1.25.40.390">
    <property type="match status" value="1"/>
</dbReference>
<dbReference type="InterPro" id="IPR011990">
    <property type="entry name" value="TPR-like_helical_dom_sf"/>
</dbReference>
<dbReference type="EMBL" id="FQXT01000002">
    <property type="protein sequence ID" value="SHH88059.1"/>
    <property type="molecule type" value="Genomic_DNA"/>
</dbReference>
<organism evidence="3 4">
    <name type="scientific">Leeuwenhoekiella palythoae</name>
    <dbReference type="NCBI Taxonomy" id="573501"/>
    <lineage>
        <taxon>Bacteria</taxon>
        <taxon>Pseudomonadati</taxon>
        <taxon>Bacteroidota</taxon>
        <taxon>Flavobacteriia</taxon>
        <taxon>Flavobacteriales</taxon>
        <taxon>Flavobacteriaceae</taxon>
        <taxon>Leeuwenhoekiella</taxon>
    </lineage>
</organism>
<dbReference type="OrthoDB" id="725917at2"/>
<reference evidence="2 5" key="3">
    <citation type="submission" date="2018-07" db="EMBL/GenBank/DDBJ databases">
        <title>Leeuwenhoekiella genomics.</title>
        <authorList>
            <person name="Tahon G."/>
            <person name="Willems A."/>
        </authorList>
    </citation>
    <scope>NUCLEOTIDE SEQUENCE [LARGE SCALE GENOMIC DNA]</scope>
    <source>
        <strain evidence="2 5">LMG 24856</strain>
    </source>
</reference>
<evidence type="ECO:0000256" key="1">
    <source>
        <dbReference type="SAM" id="SignalP"/>
    </source>
</evidence>
<feature type="chain" id="PRO_5013110408" evidence="1">
    <location>
        <begin position="22"/>
        <end position="478"/>
    </location>
</feature>
<evidence type="ECO:0000313" key="4">
    <source>
        <dbReference type="Proteomes" id="UP000184240"/>
    </source>
</evidence>
<keyword evidence="1" id="KW-0732">Signal</keyword>
<keyword evidence="5" id="KW-1185">Reference proteome</keyword>
<dbReference type="EMBL" id="QOVN01000001">
    <property type="protein sequence ID" value="RXG31408.1"/>
    <property type="molecule type" value="Genomic_DNA"/>
</dbReference>
<dbReference type="SUPFAM" id="SSF48452">
    <property type="entry name" value="TPR-like"/>
    <property type="match status" value="1"/>
</dbReference>
<evidence type="ECO:0000313" key="2">
    <source>
        <dbReference type="EMBL" id="RXG31408.1"/>
    </source>
</evidence>
<dbReference type="Pfam" id="PF12771">
    <property type="entry name" value="SusD-like_2"/>
    <property type="match status" value="1"/>
</dbReference>
<dbReference type="PROSITE" id="PS51257">
    <property type="entry name" value="PROKAR_LIPOPROTEIN"/>
    <property type="match status" value="1"/>
</dbReference>
<dbReference type="RefSeq" id="WP_072981398.1">
    <property type="nucleotide sequence ID" value="NZ_FQXT01000002.1"/>
</dbReference>
<dbReference type="Proteomes" id="UP000290037">
    <property type="component" value="Unassembled WGS sequence"/>
</dbReference>
<gene>
    <name evidence="2" type="ORF">DSM01_549</name>
    <name evidence="3" type="ORF">SAMN04487999_1257</name>
</gene>
<sequence length="478" mass="53855">MKNLKTLFTGLSVLWLLSACTGNFEEVNEDPNRIAEISPGTLINPIIYGLASHNAGRAHAITFDLMQVTLPFPSVSGGLHRYDVSQNIGNSSWYNYYRWLNNIKEMETASLAAEDPNYEAVALTLKAWVYANLTDLFGPVPMTEAVNGEAGNLYPTFDSQQLIYETILADLERANTLYDQDLDMVYAEDILFANDVSLWQKFTNSLHMRLLLRISNRTETNAFQKLTAMINDPETYPVFETVEESAVLQVTGVTPNISPWGRPQDFPLGVKMAAFFVDNLNALEDPRRPIIQTGAQDLDNNPIGYKGIPSAYAGPESQFEFNASTLNRAQVENPMQIFLMTYAEVEFIKAEMAQRGYTTNAQEHYEAGVTAAITQLGATTTEAYFDNPVAAYDGSLEQILLQKYYALYFVDYQQWFEFRRTGLPELPTTEAMLNDAMMPSRFFYPSDVQISNQANYQQALELLGGPDNINTKVWWDNN</sequence>
<reference evidence="3" key="2">
    <citation type="submission" date="2016-11" db="EMBL/GenBank/DDBJ databases">
        <authorList>
            <person name="Jaros S."/>
            <person name="Januszkiewicz K."/>
            <person name="Wedrychowicz H."/>
        </authorList>
    </citation>
    <scope>NUCLEOTIDE SEQUENCE [LARGE SCALE GENOMIC DNA]</scope>
    <source>
        <strain evidence="3">DSM 19859</strain>
    </source>
</reference>
<feature type="signal peptide" evidence="1">
    <location>
        <begin position="1"/>
        <end position="21"/>
    </location>
</feature>
<accession>A0A1M5WKF4</accession>
<dbReference type="InterPro" id="IPR041662">
    <property type="entry name" value="SusD-like_2"/>
</dbReference>
<reference evidence="4" key="1">
    <citation type="submission" date="2016-11" db="EMBL/GenBank/DDBJ databases">
        <authorList>
            <person name="Varghese N."/>
            <person name="Submissions S."/>
        </authorList>
    </citation>
    <scope>NUCLEOTIDE SEQUENCE [LARGE SCALE GENOMIC DNA]</scope>
    <source>
        <strain evidence="4">DSM 19859</strain>
    </source>
</reference>